<protein>
    <submittedName>
        <fullName evidence="1">Uncharacterized protein</fullName>
    </submittedName>
</protein>
<reference evidence="1 2" key="1">
    <citation type="journal article" date="2014" name="Int. J. Syst. Evol. Microbiol.">
        <title>Methanobacterium paludis sp. nov. and a novel strain of Methanobacterium lacus isolated from northern peatlands.</title>
        <authorList>
            <person name="Cadillo-Quiroz H."/>
            <person name="Brauer S.L."/>
            <person name="Goodson N."/>
            <person name="Yavitt J.B."/>
            <person name="Zinder S.H."/>
        </authorList>
    </citation>
    <scope>NUCLEOTIDE SEQUENCE [LARGE SCALE GENOMIC DNA]</scope>
    <source>
        <strain evidence="2">DSM 25820 / JCM 18151 / SWAN1</strain>
    </source>
</reference>
<dbReference type="EMBL" id="CP002772">
    <property type="protein sequence ID" value="AEG19166.1"/>
    <property type="molecule type" value="Genomic_DNA"/>
</dbReference>
<dbReference type="KEGG" id="mew:MSWAN_2158"/>
<dbReference type="AlphaFoldDB" id="F6D3J0"/>
<dbReference type="HOGENOM" id="CLU_3394526_0_0_2"/>
<gene>
    <name evidence="1" type="ordered locus">MSWAN_2158</name>
</gene>
<evidence type="ECO:0000313" key="2">
    <source>
        <dbReference type="Proteomes" id="UP000009231"/>
    </source>
</evidence>
<proteinExistence type="predicted"/>
<accession>F6D3J0</accession>
<dbReference type="Proteomes" id="UP000009231">
    <property type="component" value="Chromosome"/>
</dbReference>
<name>F6D3J0_METPW</name>
<sequence>MITIKWDEKGVLSRMWIKSEGRHAYANEETH</sequence>
<evidence type="ECO:0000313" key="1">
    <source>
        <dbReference type="EMBL" id="AEG19166.1"/>
    </source>
</evidence>
<keyword evidence="2" id="KW-1185">Reference proteome</keyword>
<organism evidence="1 2">
    <name type="scientific">Methanobacterium paludis (strain DSM 25820 / JCM 18151 / SWAN1)</name>
    <dbReference type="NCBI Taxonomy" id="868131"/>
    <lineage>
        <taxon>Archaea</taxon>
        <taxon>Methanobacteriati</taxon>
        <taxon>Methanobacteriota</taxon>
        <taxon>Methanomada group</taxon>
        <taxon>Methanobacteria</taxon>
        <taxon>Methanobacteriales</taxon>
        <taxon>Methanobacteriaceae</taxon>
        <taxon>Methanobacterium</taxon>
    </lineage>
</organism>